<feature type="transmembrane region" description="Helical" evidence="8">
    <location>
        <begin position="275"/>
        <end position="294"/>
    </location>
</feature>
<reference evidence="10 11" key="2">
    <citation type="submission" date="2020-03" db="EMBL/GenBank/DDBJ databases">
        <authorList>
            <person name="Ichikawa N."/>
            <person name="Kimura A."/>
            <person name="Kitahashi Y."/>
            <person name="Uohara A."/>
        </authorList>
    </citation>
    <scope>NUCLEOTIDE SEQUENCE [LARGE SCALE GENOMIC DNA]</scope>
    <source>
        <strain evidence="10 11">NBRC 105367</strain>
    </source>
</reference>
<accession>A0A6F8Y9W5</accession>
<dbReference type="PROSITE" id="PS50850">
    <property type="entry name" value="MFS"/>
    <property type="match status" value="1"/>
</dbReference>
<evidence type="ECO:0000313" key="11">
    <source>
        <dbReference type="Proteomes" id="UP000503011"/>
    </source>
</evidence>
<feature type="transmembrane region" description="Helical" evidence="8">
    <location>
        <begin position="57"/>
        <end position="74"/>
    </location>
</feature>
<dbReference type="AlphaFoldDB" id="A0A6F8Y9W5"/>
<feature type="transmembrane region" description="Helical" evidence="8">
    <location>
        <begin position="111"/>
        <end position="132"/>
    </location>
</feature>
<gene>
    <name evidence="10" type="primary">smvA</name>
    <name evidence="10" type="ORF">Psuf_002150</name>
</gene>
<dbReference type="KEGG" id="psuu:Psuf_002150"/>
<evidence type="ECO:0000256" key="1">
    <source>
        <dbReference type="ARBA" id="ARBA00004651"/>
    </source>
</evidence>
<feature type="transmembrane region" description="Helical" evidence="8">
    <location>
        <begin position="170"/>
        <end position="194"/>
    </location>
</feature>
<feature type="transmembrane region" description="Helical" evidence="8">
    <location>
        <begin position="21"/>
        <end position="45"/>
    </location>
</feature>
<evidence type="ECO:0000256" key="8">
    <source>
        <dbReference type="SAM" id="Phobius"/>
    </source>
</evidence>
<protein>
    <submittedName>
        <fullName evidence="10">MFS transporter</fullName>
    </submittedName>
</protein>
<dbReference type="Gene3D" id="1.20.1720.10">
    <property type="entry name" value="Multidrug resistance protein D"/>
    <property type="match status" value="1"/>
</dbReference>
<dbReference type="InterPro" id="IPR020846">
    <property type="entry name" value="MFS_dom"/>
</dbReference>
<evidence type="ECO:0000313" key="10">
    <source>
        <dbReference type="EMBL" id="BCB82902.1"/>
    </source>
</evidence>
<keyword evidence="11" id="KW-1185">Reference proteome</keyword>
<evidence type="ECO:0000256" key="3">
    <source>
        <dbReference type="ARBA" id="ARBA00022475"/>
    </source>
</evidence>
<evidence type="ECO:0000256" key="7">
    <source>
        <dbReference type="SAM" id="MobiDB-lite"/>
    </source>
</evidence>
<keyword evidence="6 8" id="KW-0472">Membrane</keyword>
<evidence type="ECO:0000256" key="4">
    <source>
        <dbReference type="ARBA" id="ARBA00022692"/>
    </source>
</evidence>
<evidence type="ECO:0000256" key="6">
    <source>
        <dbReference type="ARBA" id="ARBA00023136"/>
    </source>
</evidence>
<keyword evidence="2" id="KW-0813">Transport</keyword>
<dbReference type="InterPro" id="IPR036259">
    <property type="entry name" value="MFS_trans_sf"/>
</dbReference>
<feature type="transmembrane region" description="Helical" evidence="8">
    <location>
        <begin position="86"/>
        <end position="105"/>
    </location>
</feature>
<dbReference type="SUPFAM" id="SSF103473">
    <property type="entry name" value="MFS general substrate transporter"/>
    <property type="match status" value="1"/>
</dbReference>
<feature type="transmembrane region" description="Helical" evidence="8">
    <location>
        <begin position="364"/>
        <end position="391"/>
    </location>
</feature>
<feature type="region of interest" description="Disordered" evidence="7">
    <location>
        <begin position="511"/>
        <end position="534"/>
    </location>
</feature>
<feature type="transmembrane region" description="Helical" evidence="8">
    <location>
        <begin position="482"/>
        <end position="503"/>
    </location>
</feature>
<evidence type="ECO:0000256" key="5">
    <source>
        <dbReference type="ARBA" id="ARBA00022989"/>
    </source>
</evidence>
<keyword evidence="5 8" id="KW-1133">Transmembrane helix</keyword>
<keyword evidence="4 8" id="KW-0812">Transmembrane</keyword>
<feature type="transmembrane region" description="Helical" evidence="8">
    <location>
        <begin position="144"/>
        <end position="164"/>
    </location>
</feature>
<dbReference type="InterPro" id="IPR011701">
    <property type="entry name" value="MFS"/>
</dbReference>
<proteinExistence type="predicted"/>
<feature type="transmembrane region" description="Helical" evidence="8">
    <location>
        <begin position="206"/>
        <end position="225"/>
    </location>
</feature>
<dbReference type="CDD" id="cd17321">
    <property type="entry name" value="MFS_MMR_MDR_like"/>
    <property type="match status" value="1"/>
</dbReference>
<dbReference type="RefSeq" id="WP_173152758.1">
    <property type="nucleotide sequence ID" value="NZ_AP022871.1"/>
</dbReference>
<organism evidence="10 11">
    <name type="scientific">Phytohabitans suffuscus</name>
    <dbReference type="NCBI Taxonomy" id="624315"/>
    <lineage>
        <taxon>Bacteria</taxon>
        <taxon>Bacillati</taxon>
        <taxon>Actinomycetota</taxon>
        <taxon>Actinomycetes</taxon>
        <taxon>Micromonosporales</taxon>
        <taxon>Micromonosporaceae</taxon>
    </lineage>
</organism>
<dbReference type="Pfam" id="PF07690">
    <property type="entry name" value="MFS_1"/>
    <property type="match status" value="1"/>
</dbReference>
<dbReference type="EMBL" id="AP022871">
    <property type="protein sequence ID" value="BCB82902.1"/>
    <property type="molecule type" value="Genomic_DNA"/>
</dbReference>
<dbReference type="GO" id="GO:0022857">
    <property type="term" value="F:transmembrane transporter activity"/>
    <property type="evidence" value="ECO:0007669"/>
    <property type="project" value="InterPro"/>
</dbReference>
<dbReference type="PANTHER" id="PTHR42718:SF47">
    <property type="entry name" value="METHYL VIOLOGEN RESISTANCE PROTEIN SMVA"/>
    <property type="match status" value="1"/>
</dbReference>
<feature type="transmembrane region" description="Helical" evidence="8">
    <location>
        <begin position="340"/>
        <end position="358"/>
    </location>
</feature>
<evidence type="ECO:0000256" key="2">
    <source>
        <dbReference type="ARBA" id="ARBA00022448"/>
    </source>
</evidence>
<reference evidence="10 11" key="1">
    <citation type="submission" date="2020-03" db="EMBL/GenBank/DDBJ databases">
        <title>Whole genome shotgun sequence of Phytohabitans suffuscus NBRC 105367.</title>
        <authorList>
            <person name="Komaki H."/>
            <person name="Tamura T."/>
        </authorList>
    </citation>
    <scope>NUCLEOTIDE SEQUENCE [LARGE SCALE GENOMIC DNA]</scope>
    <source>
        <strain evidence="10 11">NBRC 105367</strain>
    </source>
</reference>
<keyword evidence="3" id="KW-1003">Cell membrane</keyword>
<comment type="subcellular location">
    <subcellularLocation>
        <location evidence="1">Cell membrane</location>
        <topology evidence="1">Multi-pass membrane protein</topology>
    </subcellularLocation>
</comment>
<dbReference type="PANTHER" id="PTHR42718">
    <property type="entry name" value="MAJOR FACILITATOR SUPERFAMILY MULTIDRUG TRANSPORTER MFSC"/>
    <property type="match status" value="1"/>
</dbReference>
<evidence type="ECO:0000259" key="9">
    <source>
        <dbReference type="PROSITE" id="PS50850"/>
    </source>
</evidence>
<dbReference type="GO" id="GO:0005886">
    <property type="term" value="C:plasma membrane"/>
    <property type="evidence" value="ECO:0007669"/>
    <property type="project" value="UniProtKB-SubCell"/>
</dbReference>
<dbReference type="Gene3D" id="1.20.1250.20">
    <property type="entry name" value="MFS general substrate transporter like domains"/>
    <property type="match status" value="1"/>
</dbReference>
<sequence>MDHTASPPSGERAGRKEWIGLAVLALPAMLVAMDIGALFLALPHLSADLGVTSVEQLWIIDIYGFMLAGFLLTMGSLGDRVGRRRLLMIGAVAFTLASILAAYATSGPTLIVARALLGIAGATLSPSTLALITNMFRDGKQRTVAISVWATALFGGTAIGPVIGGLLVDHFWWGSVFLLGVPFMILLLATGFVLLPEYKDPSAGRIDLASVLLSLAAILPVVYGIKELAVGDAANPAVALAALAAGAAFGAIFLRRQSRLAHPLVDLSMFRSRSFTSVLVTMTLASASLAGVSLMSTQYIQSVEGLSPAASGLWQSPTGLGIAIGSMATPLLVKAFKPATAIMTGLGVSLAAILLLTQAGSSGWLVAIVIAIAVVALGTGPLFTQGTGIVVSSVPPEKAGSAASLSETGNVFGSTLGLALLGSVGAAVYRGQMGDATLTGVPAESAAVARENVAAATAAAGALPPGAAQTLSAAAGDAFTTAMNVVAGVTAVIVIGVIVLVAATRRGTPAKAPGAAGPAAAPAHQPAPSDPAIQ</sequence>
<feature type="domain" description="Major facilitator superfamily (MFS) profile" evidence="9">
    <location>
        <begin position="20"/>
        <end position="505"/>
    </location>
</feature>
<feature type="transmembrane region" description="Helical" evidence="8">
    <location>
        <begin position="237"/>
        <end position="254"/>
    </location>
</feature>
<dbReference type="Proteomes" id="UP000503011">
    <property type="component" value="Chromosome"/>
</dbReference>
<name>A0A6F8Y9W5_9ACTN</name>